<sequence>MKVRGTHTTTQSIEVDLADNEVEKILRSQTVEQLATVIQEKLKRDFLVSLEPKFSGSRSIRKSWKSSSGGKLALIHVDAGWNYHNNVGEDEEVRLLTDDEEEKYKILCNIARTIVELQK</sequence>
<reference evidence="1" key="1">
    <citation type="submission" date="2024-05" db="EMBL/GenBank/DDBJ databases">
        <authorList>
            <person name="Mugo M.M."/>
            <person name="Musyoki A.M."/>
            <person name="Makumi A.M."/>
            <person name="Mutai I."/>
            <person name="Drechsel O."/>
            <person name="Kering K.K."/>
            <person name="Muturi P."/>
            <person name="Mbae C.K."/>
            <person name="Kariuki S.M."/>
        </authorList>
    </citation>
    <scope>NUCLEOTIDE SEQUENCE</scope>
</reference>
<protein>
    <submittedName>
        <fullName evidence="1">Uncharacterized protein</fullName>
    </submittedName>
</protein>
<gene>
    <name evidence="1" type="ORF">NDDWPVAN_CDS0196</name>
</gene>
<evidence type="ECO:0000313" key="1">
    <source>
        <dbReference type="EMBL" id="XCH40322.1"/>
    </source>
</evidence>
<dbReference type="EMBL" id="PP856721">
    <property type="protein sequence ID" value="XCH40322.1"/>
    <property type="molecule type" value="Genomic_DNA"/>
</dbReference>
<name>A0AAU8GFR6_9CAUD</name>
<organism evidence="1">
    <name type="scientific">Salmonella phage vB_SEnST11_KE22</name>
    <dbReference type="NCBI Taxonomy" id="3161173"/>
    <lineage>
        <taxon>Viruses</taxon>
        <taxon>Duplodnaviria</taxon>
        <taxon>Heunggongvirae</taxon>
        <taxon>Uroviricota</taxon>
        <taxon>Caudoviricetes</taxon>
        <taxon>Vequintavirinae</taxon>
        <taxon>Seunavirus</taxon>
    </lineage>
</organism>
<accession>A0AAU8GFR6</accession>
<proteinExistence type="predicted"/>